<dbReference type="SUPFAM" id="SSF52540">
    <property type="entry name" value="P-loop containing nucleoside triphosphate hydrolases"/>
    <property type="match status" value="1"/>
</dbReference>
<dbReference type="AlphaFoldDB" id="A0A9Q0YGB1"/>
<protein>
    <submittedName>
        <fullName evidence="1">Branched-chain-amino-acid aminotransferase-like protein 2</fullName>
    </submittedName>
</protein>
<name>A0A9Q0YGB1_HOLLE</name>
<organism evidence="1 2">
    <name type="scientific">Holothuria leucospilota</name>
    <name type="common">Black long sea cucumber</name>
    <name type="synonym">Mertensiothuria leucospilota</name>
    <dbReference type="NCBI Taxonomy" id="206669"/>
    <lineage>
        <taxon>Eukaryota</taxon>
        <taxon>Metazoa</taxon>
        <taxon>Echinodermata</taxon>
        <taxon>Eleutherozoa</taxon>
        <taxon>Echinozoa</taxon>
        <taxon>Holothuroidea</taxon>
        <taxon>Aspidochirotacea</taxon>
        <taxon>Aspidochirotida</taxon>
        <taxon>Holothuriidae</taxon>
        <taxon>Holothuria</taxon>
    </lineage>
</organism>
<dbReference type="PANTHER" id="PTHR48312:SF1">
    <property type="entry name" value="SULFOTRANSFERASE"/>
    <property type="match status" value="1"/>
</dbReference>
<dbReference type="Pfam" id="PF13469">
    <property type="entry name" value="Sulfotransfer_3"/>
    <property type="match status" value="1"/>
</dbReference>
<accession>A0A9Q0YGB1</accession>
<keyword evidence="2" id="KW-1185">Reference proteome</keyword>
<dbReference type="Proteomes" id="UP001152320">
    <property type="component" value="Chromosome 23"/>
</dbReference>
<gene>
    <name evidence="1" type="ORF">HOLleu_41289</name>
</gene>
<keyword evidence="1" id="KW-0032">Aminotransferase</keyword>
<dbReference type="InterPro" id="IPR027417">
    <property type="entry name" value="P-loop_NTPase"/>
</dbReference>
<sequence length="320" mass="37813">MADSLRNEKPFSGPDEGLVFRFFLWHVPRSVSTALATCLGQLPDIEVWHEPYSMCNMNRFIEPAFLADNPKMTPVKLWFKRAFTSEITLEEKSEMGNSVDHRCFRYSWVRQQLEEPRPTKKFVFVKDVSTALYHGNFDELLPRTRFRHTFLIRHPIPTLLAWKRLMMRTVLELPLDTPQSDVDIISDVPCFTTLHFYEELYSLWNYAKRKGDEKPLVIDSDDLIRDPEVILSKYCKALDLPWDKKYLNWASAIHPRKAWRGSYQVLKGFDFRNAFESATFDVNLATKREDFEMLTPDLQKCVREALPFYEEMYKSRITLD</sequence>
<dbReference type="EMBL" id="JAIZAY010000023">
    <property type="protein sequence ID" value="KAJ8019632.1"/>
    <property type="molecule type" value="Genomic_DNA"/>
</dbReference>
<evidence type="ECO:0000313" key="2">
    <source>
        <dbReference type="Proteomes" id="UP001152320"/>
    </source>
</evidence>
<reference evidence="1" key="1">
    <citation type="submission" date="2021-10" db="EMBL/GenBank/DDBJ databases">
        <title>Tropical sea cucumber genome reveals ecological adaptation and Cuvierian tubules defense mechanism.</title>
        <authorList>
            <person name="Chen T."/>
        </authorList>
    </citation>
    <scope>NUCLEOTIDE SEQUENCE</scope>
    <source>
        <strain evidence="1">Nanhai2018</strain>
        <tissue evidence="1">Muscle</tissue>
    </source>
</reference>
<dbReference type="Gene3D" id="3.40.50.300">
    <property type="entry name" value="P-loop containing nucleotide triphosphate hydrolases"/>
    <property type="match status" value="1"/>
</dbReference>
<comment type="caution">
    <text evidence="1">The sequence shown here is derived from an EMBL/GenBank/DDBJ whole genome shotgun (WGS) entry which is preliminary data.</text>
</comment>
<dbReference type="PANTHER" id="PTHR48312">
    <property type="match status" value="1"/>
</dbReference>
<proteinExistence type="predicted"/>
<evidence type="ECO:0000313" key="1">
    <source>
        <dbReference type="EMBL" id="KAJ8019632.1"/>
    </source>
</evidence>
<dbReference type="OrthoDB" id="2405944at2759"/>
<keyword evidence="1" id="KW-0808">Transferase</keyword>
<dbReference type="GO" id="GO:0008483">
    <property type="term" value="F:transaminase activity"/>
    <property type="evidence" value="ECO:0007669"/>
    <property type="project" value="UniProtKB-KW"/>
</dbReference>